<dbReference type="Gene3D" id="1.10.150.130">
    <property type="match status" value="1"/>
</dbReference>
<dbReference type="Pfam" id="PF00589">
    <property type="entry name" value="Phage_integrase"/>
    <property type="match status" value="1"/>
</dbReference>
<dbReference type="RefSeq" id="WP_107151981.1">
    <property type="nucleotide sequence ID" value="NZ_PYUC01000008.1"/>
</dbReference>
<evidence type="ECO:0000256" key="3">
    <source>
        <dbReference type="ARBA" id="ARBA00023172"/>
    </source>
</evidence>
<dbReference type="PANTHER" id="PTHR30349:SF94">
    <property type="entry name" value="INTEGRASE_RECOMBINASE HI_1414-RELATED"/>
    <property type="match status" value="1"/>
</dbReference>
<dbReference type="InterPro" id="IPR011010">
    <property type="entry name" value="DNA_brk_join_enz"/>
</dbReference>
<name>A0A2T3XSR6_9BURK</name>
<evidence type="ECO:0000256" key="2">
    <source>
        <dbReference type="ARBA" id="ARBA00023125"/>
    </source>
</evidence>
<sequence length="330" mass="38040">MATYRKRGSTWRAEVAKKGMRLSATFETKAEAVAWATEKEAELGRSGPTTSVANNKTFADALRRYELEVSPAKKGERWEKLRLAAFLSLEWAGERIGRIVPDQIAQWRDRRLKTVKASTVNRELNLMSAVFEQARREWKWLAVNPVRDVKRPTNPRPRDRRITTAEEDKMLEHLGYERGQVPMKLQQHLAAAFLFALETGMRQGEIIRLSWDRVFLKDRYVRLEDTKNGDKRNVPLSSAAVRLLELQPKFIGEPRCFPIESASADALWRKARSKAKIANLKFHDSRHEAITRLAKKLDVLDLARMIGHRDPRSLMIYYNATATELACRLD</sequence>
<dbReference type="GO" id="GO:0003677">
    <property type="term" value="F:DNA binding"/>
    <property type="evidence" value="ECO:0007669"/>
    <property type="project" value="UniProtKB-KW"/>
</dbReference>
<keyword evidence="1" id="KW-0229">DNA integration</keyword>
<evidence type="ECO:0000313" key="6">
    <source>
        <dbReference type="Proteomes" id="UP000240638"/>
    </source>
</evidence>
<dbReference type="GO" id="GO:0015074">
    <property type="term" value="P:DNA integration"/>
    <property type="evidence" value="ECO:0007669"/>
    <property type="project" value="UniProtKB-KW"/>
</dbReference>
<feature type="domain" description="Tyr recombinase" evidence="4">
    <location>
        <begin position="157"/>
        <end position="330"/>
    </location>
</feature>
<dbReference type="PANTHER" id="PTHR30349">
    <property type="entry name" value="PHAGE INTEGRASE-RELATED"/>
    <property type="match status" value="1"/>
</dbReference>
<dbReference type="InterPro" id="IPR013762">
    <property type="entry name" value="Integrase-like_cat_sf"/>
</dbReference>
<evidence type="ECO:0000256" key="1">
    <source>
        <dbReference type="ARBA" id="ARBA00022908"/>
    </source>
</evidence>
<dbReference type="Proteomes" id="UP000240638">
    <property type="component" value="Unassembled WGS sequence"/>
</dbReference>
<dbReference type="GO" id="GO:0006310">
    <property type="term" value="P:DNA recombination"/>
    <property type="evidence" value="ECO:0007669"/>
    <property type="project" value="UniProtKB-KW"/>
</dbReference>
<keyword evidence="3" id="KW-0233">DNA recombination</keyword>
<reference evidence="5 6" key="1">
    <citation type="submission" date="2018-03" db="EMBL/GenBank/DDBJ databases">
        <title>Whole genome analyses suggest that Burkholderia sensu lato contains two further novel genera in the rhizoxinica-symbiotica group Mycetohabitans gen. nov., and Trinickia gen. nov.: implications for the evolution of diazotrophy and nodulation in the Burkholderiaceae.</title>
        <authorList>
            <person name="Estrada De Los Santos P."/>
            <person name="Palmer M."/>
            <person name="Chavez-Ramirez B."/>
            <person name="Steenkamp E.T."/>
            <person name="Hirsch A.M."/>
            <person name="Manyaka P."/>
            <person name="Maluk M."/>
            <person name="Lafos M."/>
            <person name="Crook M."/>
            <person name="Gross E."/>
            <person name="Simon M.F."/>
            <person name="Bueno Dos Reis Junior F."/>
            <person name="Poole P.S."/>
            <person name="Venter S.N."/>
            <person name="James E.K."/>
        </authorList>
    </citation>
    <scope>NUCLEOTIDE SEQUENCE [LARGE SCALE GENOMIC DNA]</scope>
    <source>
        <strain evidence="5 6">JPY-366</strain>
    </source>
</reference>
<dbReference type="InterPro" id="IPR002104">
    <property type="entry name" value="Integrase_catalytic"/>
</dbReference>
<dbReference type="InterPro" id="IPR050090">
    <property type="entry name" value="Tyrosine_recombinase_XerCD"/>
</dbReference>
<comment type="caution">
    <text evidence="5">The sequence shown here is derived from an EMBL/GenBank/DDBJ whole genome shotgun (WGS) entry which is preliminary data.</text>
</comment>
<dbReference type="EMBL" id="PYUC01000008">
    <property type="protein sequence ID" value="PTB19573.1"/>
    <property type="molecule type" value="Genomic_DNA"/>
</dbReference>
<protein>
    <submittedName>
        <fullName evidence="5">Site-specific integrase</fullName>
    </submittedName>
</protein>
<gene>
    <name evidence="5" type="ORF">C9I57_18000</name>
</gene>
<dbReference type="PROSITE" id="PS51898">
    <property type="entry name" value="TYR_RECOMBINASE"/>
    <property type="match status" value="1"/>
</dbReference>
<dbReference type="CDD" id="cd00796">
    <property type="entry name" value="INT_Rci_Hp1_C"/>
    <property type="match status" value="1"/>
</dbReference>
<organism evidence="5 6">
    <name type="scientific">Trinickia symbiotica</name>
    <dbReference type="NCBI Taxonomy" id="863227"/>
    <lineage>
        <taxon>Bacteria</taxon>
        <taxon>Pseudomonadati</taxon>
        <taxon>Pseudomonadota</taxon>
        <taxon>Betaproteobacteria</taxon>
        <taxon>Burkholderiales</taxon>
        <taxon>Burkholderiaceae</taxon>
        <taxon>Trinickia</taxon>
    </lineage>
</organism>
<dbReference type="AlphaFoldDB" id="A0A2T3XSR6"/>
<dbReference type="SUPFAM" id="SSF56349">
    <property type="entry name" value="DNA breaking-rejoining enzymes"/>
    <property type="match status" value="1"/>
</dbReference>
<dbReference type="Gene3D" id="1.10.443.10">
    <property type="entry name" value="Intergrase catalytic core"/>
    <property type="match status" value="1"/>
</dbReference>
<keyword evidence="2" id="KW-0238">DNA-binding</keyword>
<accession>A0A2T3XSR6</accession>
<dbReference type="InterPro" id="IPR010998">
    <property type="entry name" value="Integrase_recombinase_N"/>
</dbReference>
<dbReference type="InterPro" id="IPR057084">
    <property type="entry name" value="Int_N"/>
</dbReference>
<dbReference type="Pfam" id="PF24624">
    <property type="entry name" value="Int_N"/>
    <property type="match status" value="1"/>
</dbReference>
<evidence type="ECO:0000313" key="5">
    <source>
        <dbReference type="EMBL" id="PTB19573.1"/>
    </source>
</evidence>
<evidence type="ECO:0000259" key="4">
    <source>
        <dbReference type="PROSITE" id="PS51898"/>
    </source>
</evidence>
<proteinExistence type="predicted"/>